<keyword evidence="2" id="KW-0472">Membrane</keyword>
<reference evidence="3 4" key="1">
    <citation type="submission" date="2021-01" db="EMBL/GenBank/DDBJ databases">
        <title>Whole genome shotgun sequence of Actinoplanes couchii NBRC 106145.</title>
        <authorList>
            <person name="Komaki H."/>
            <person name="Tamura T."/>
        </authorList>
    </citation>
    <scope>NUCLEOTIDE SEQUENCE [LARGE SCALE GENOMIC DNA]</scope>
    <source>
        <strain evidence="3 4">NBRC 106145</strain>
    </source>
</reference>
<evidence type="ECO:0000313" key="4">
    <source>
        <dbReference type="Proteomes" id="UP000612282"/>
    </source>
</evidence>
<dbReference type="RefSeq" id="WP_310381004.1">
    <property type="nucleotide sequence ID" value="NZ_BAAAQE010000099.1"/>
</dbReference>
<name>A0ABQ3XGV0_9ACTN</name>
<proteinExistence type="predicted"/>
<sequence>MAGRYRGRHAEGVHARRRGRHVRRADPRELLAAGALGLLAAGGVVVGWALFPGGADGTERADVPAAVAVPETYDAVGYRKAVEQEAGHKLTDLNFAKLEEIAALACGWDDDQFVDWVAANTDDDTLNKVYIDITHRCPQREKDITAAMQRIDAARSCVLPADADPDLRALADTKPAQAALTCAYMQAVDHS</sequence>
<evidence type="ECO:0000313" key="3">
    <source>
        <dbReference type="EMBL" id="GID57732.1"/>
    </source>
</evidence>
<comment type="caution">
    <text evidence="3">The sequence shown here is derived from an EMBL/GenBank/DDBJ whole genome shotgun (WGS) entry which is preliminary data.</text>
</comment>
<feature type="transmembrane region" description="Helical" evidence="2">
    <location>
        <begin position="30"/>
        <end position="51"/>
    </location>
</feature>
<feature type="region of interest" description="Disordered" evidence="1">
    <location>
        <begin position="1"/>
        <end position="21"/>
    </location>
</feature>
<keyword evidence="2" id="KW-0812">Transmembrane</keyword>
<organism evidence="3 4">
    <name type="scientific">Actinoplanes couchii</name>
    <dbReference type="NCBI Taxonomy" id="403638"/>
    <lineage>
        <taxon>Bacteria</taxon>
        <taxon>Bacillati</taxon>
        <taxon>Actinomycetota</taxon>
        <taxon>Actinomycetes</taxon>
        <taxon>Micromonosporales</taxon>
        <taxon>Micromonosporaceae</taxon>
        <taxon>Actinoplanes</taxon>
    </lineage>
</organism>
<evidence type="ECO:0008006" key="5">
    <source>
        <dbReference type="Google" id="ProtNLM"/>
    </source>
</evidence>
<protein>
    <recommendedName>
        <fullName evidence="5">Secreted protein</fullName>
    </recommendedName>
</protein>
<evidence type="ECO:0000256" key="1">
    <source>
        <dbReference type="SAM" id="MobiDB-lite"/>
    </source>
</evidence>
<accession>A0ABQ3XGV0</accession>
<keyword evidence="4" id="KW-1185">Reference proteome</keyword>
<keyword evidence="2" id="KW-1133">Transmembrane helix</keyword>
<gene>
    <name evidence="3" type="ORF">Aco03nite_061360</name>
</gene>
<dbReference type="EMBL" id="BOMG01000076">
    <property type="protein sequence ID" value="GID57732.1"/>
    <property type="molecule type" value="Genomic_DNA"/>
</dbReference>
<evidence type="ECO:0000256" key="2">
    <source>
        <dbReference type="SAM" id="Phobius"/>
    </source>
</evidence>
<dbReference type="Proteomes" id="UP000612282">
    <property type="component" value="Unassembled WGS sequence"/>
</dbReference>